<feature type="domain" description="Nudix hydrolase" evidence="3">
    <location>
        <begin position="15"/>
        <end position="153"/>
    </location>
</feature>
<dbReference type="SUPFAM" id="SSF55811">
    <property type="entry name" value="Nudix"/>
    <property type="match status" value="1"/>
</dbReference>
<protein>
    <recommendedName>
        <fullName evidence="3">Nudix hydrolase domain-containing protein</fullName>
    </recommendedName>
</protein>
<dbReference type="PROSITE" id="PS00893">
    <property type="entry name" value="NUDIX_BOX"/>
    <property type="match status" value="1"/>
</dbReference>
<evidence type="ECO:0000256" key="1">
    <source>
        <dbReference type="ARBA" id="ARBA00001946"/>
    </source>
</evidence>
<dbReference type="PRINTS" id="PR00502">
    <property type="entry name" value="NUDIXFAMILY"/>
</dbReference>
<dbReference type="AlphaFoldDB" id="A0A382R623"/>
<dbReference type="InterPro" id="IPR015797">
    <property type="entry name" value="NUDIX_hydrolase-like_dom_sf"/>
</dbReference>
<comment type="cofactor">
    <cofactor evidence="1">
        <name>Mg(2+)</name>
        <dbReference type="ChEBI" id="CHEBI:18420"/>
    </cofactor>
</comment>
<dbReference type="InterPro" id="IPR020084">
    <property type="entry name" value="NUDIX_hydrolase_CS"/>
</dbReference>
<dbReference type="GO" id="GO:0016787">
    <property type="term" value="F:hydrolase activity"/>
    <property type="evidence" value="ECO:0007669"/>
    <property type="project" value="UniProtKB-KW"/>
</dbReference>
<evidence type="ECO:0000259" key="3">
    <source>
        <dbReference type="PROSITE" id="PS51462"/>
    </source>
</evidence>
<gene>
    <name evidence="4" type="ORF">METZ01_LOCUS346000</name>
</gene>
<dbReference type="Pfam" id="PF00293">
    <property type="entry name" value="NUDIX"/>
    <property type="match status" value="1"/>
</dbReference>
<evidence type="ECO:0000313" key="4">
    <source>
        <dbReference type="EMBL" id="SVC93146.1"/>
    </source>
</evidence>
<reference evidence="4" key="1">
    <citation type="submission" date="2018-05" db="EMBL/GenBank/DDBJ databases">
        <authorList>
            <person name="Lanie J.A."/>
            <person name="Ng W.-L."/>
            <person name="Kazmierczak K.M."/>
            <person name="Andrzejewski T.M."/>
            <person name="Davidsen T.M."/>
            <person name="Wayne K.J."/>
            <person name="Tettelin H."/>
            <person name="Glass J.I."/>
            <person name="Rusch D."/>
            <person name="Podicherti R."/>
            <person name="Tsui H.-C.T."/>
            <person name="Winkler M.E."/>
        </authorList>
    </citation>
    <scope>NUCLEOTIDE SEQUENCE</scope>
</reference>
<dbReference type="Gene3D" id="3.90.79.10">
    <property type="entry name" value="Nucleoside Triphosphate Pyrophosphohydrolase"/>
    <property type="match status" value="1"/>
</dbReference>
<dbReference type="InterPro" id="IPR000086">
    <property type="entry name" value="NUDIX_hydrolase_dom"/>
</dbReference>
<name>A0A382R623_9ZZZZ</name>
<dbReference type="EMBL" id="UINC01119372">
    <property type="protein sequence ID" value="SVC93146.1"/>
    <property type="molecule type" value="Genomic_DNA"/>
</dbReference>
<dbReference type="PROSITE" id="PS51462">
    <property type="entry name" value="NUDIX"/>
    <property type="match status" value="1"/>
</dbReference>
<proteinExistence type="predicted"/>
<accession>A0A382R623</accession>
<evidence type="ECO:0000256" key="2">
    <source>
        <dbReference type="ARBA" id="ARBA00022801"/>
    </source>
</evidence>
<dbReference type="PANTHER" id="PTHR43046">
    <property type="entry name" value="GDP-MANNOSE MANNOSYL HYDROLASE"/>
    <property type="match status" value="1"/>
</dbReference>
<organism evidence="4">
    <name type="scientific">marine metagenome</name>
    <dbReference type="NCBI Taxonomy" id="408172"/>
    <lineage>
        <taxon>unclassified sequences</taxon>
        <taxon>metagenomes</taxon>
        <taxon>ecological metagenomes</taxon>
    </lineage>
</organism>
<keyword evidence="2" id="KW-0378">Hydrolase</keyword>
<dbReference type="InterPro" id="IPR020476">
    <property type="entry name" value="Nudix_hydrolase"/>
</dbReference>
<sequence length="155" mass="17149">MSIMTFGDRIGKEGVLRIGASALVFDDSREKVLMTQREDNSRWCLPGGGMDPGESAAETCVREVLEETGLVVRVTRLVGIYTTPDILIEFRDGNKIQPVSFSFEAEITGGALGLSEETIDFGWYTVAEIEAMDTLEHHLTRIHDAVKDLPEAIFQ</sequence>
<dbReference type="PANTHER" id="PTHR43046:SF2">
    <property type="entry name" value="8-OXO-DGTP DIPHOSPHATASE-RELATED"/>
    <property type="match status" value="1"/>
</dbReference>